<dbReference type="OrthoDB" id="95836at2157"/>
<accession>F6BDS3</accession>
<evidence type="ECO:0000259" key="3">
    <source>
        <dbReference type="PROSITE" id="PS51898"/>
    </source>
</evidence>
<dbReference type="GeneID" id="10643953"/>
<dbReference type="AlphaFoldDB" id="F6BDS3"/>
<dbReference type="SUPFAM" id="SSF56349">
    <property type="entry name" value="DNA breaking-rejoining enzymes"/>
    <property type="match status" value="1"/>
</dbReference>
<keyword evidence="5" id="KW-1185">Reference proteome</keyword>
<dbReference type="EMBL" id="CP002737">
    <property type="protein sequence ID" value="AEF96634.1"/>
    <property type="molecule type" value="Genomic_DNA"/>
</dbReference>
<gene>
    <name evidence="4" type="ordered locus">Metig_1095</name>
</gene>
<organism evidence="5">
    <name type="scientific">Methanotorris igneus (strain DSM 5666 / JCM 11834 / Kol 5)</name>
    <dbReference type="NCBI Taxonomy" id="880724"/>
    <lineage>
        <taxon>Archaea</taxon>
        <taxon>Methanobacteriati</taxon>
        <taxon>Methanobacteriota</taxon>
        <taxon>Methanomada group</taxon>
        <taxon>Methanococci</taxon>
        <taxon>Methanococcales</taxon>
        <taxon>Methanocaldococcaceae</taxon>
        <taxon>Methanotorris</taxon>
    </lineage>
</organism>
<name>F6BDS3_METIK</name>
<feature type="domain" description="Tyr recombinase" evidence="3">
    <location>
        <begin position="26"/>
        <end position="217"/>
    </location>
</feature>
<evidence type="ECO:0000256" key="1">
    <source>
        <dbReference type="ARBA" id="ARBA00023172"/>
    </source>
</evidence>
<evidence type="ECO:0000256" key="2">
    <source>
        <dbReference type="SAM" id="Coils"/>
    </source>
</evidence>
<dbReference type="GO" id="GO:0015074">
    <property type="term" value="P:DNA integration"/>
    <property type="evidence" value="ECO:0007669"/>
    <property type="project" value="InterPro"/>
</dbReference>
<dbReference type="GO" id="GO:0003677">
    <property type="term" value="F:DNA binding"/>
    <property type="evidence" value="ECO:0007669"/>
    <property type="project" value="InterPro"/>
</dbReference>
<dbReference type="Gene3D" id="1.10.443.10">
    <property type="entry name" value="Intergrase catalytic core"/>
    <property type="match status" value="1"/>
</dbReference>
<proteinExistence type="predicted"/>
<dbReference type="HOGENOM" id="CLU_1472098_0_0_2"/>
<dbReference type="KEGG" id="mig:Metig_1095"/>
<dbReference type="PROSITE" id="PS51898">
    <property type="entry name" value="TYR_RECOMBINASE"/>
    <property type="match status" value="1"/>
</dbReference>
<dbReference type="GO" id="GO:0006310">
    <property type="term" value="P:DNA recombination"/>
    <property type="evidence" value="ECO:0007669"/>
    <property type="project" value="UniProtKB-KW"/>
</dbReference>
<evidence type="ECO:0000313" key="4">
    <source>
        <dbReference type="EMBL" id="AEF96634.1"/>
    </source>
</evidence>
<dbReference type="STRING" id="880724.Metig_1095"/>
<dbReference type="Proteomes" id="UP000009227">
    <property type="component" value="Chromosome"/>
</dbReference>
<dbReference type="InterPro" id="IPR013762">
    <property type="entry name" value="Integrase-like_cat_sf"/>
</dbReference>
<feature type="coiled-coil region" evidence="2">
    <location>
        <begin position="123"/>
        <end position="150"/>
    </location>
</feature>
<protein>
    <submittedName>
        <fullName evidence="4">Integrase family protein</fullName>
    </submittedName>
</protein>
<reference evidence="4 5" key="1">
    <citation type="submission" date="2011-05" db="EMBL/GenBank/DDBJ databases">
        <title>Complete sequence of Methanotorris igneus Kol 5.</title>
        <authorList>
            <consortium name="US DOE Joint Genome Institute"/>
            <person name="Lucas S."/>
            <person name="Han J."/>
            <person name="Lapidus A."/>
            <person name="Cheng J.-F."/>
            <person name="Goodwin L."/>
            <person name="Pitluck S."/>
            <person name="Peters L."/>
            <person name="Mikhailova N."/>
            <person name="Chertkov O."/>
            <person name="Han C."/>
            <person name="Tapia R."/>
            <person name="Land M."/>
            <person name="Hauser L."/>
            <person name="Kyrpides N."/>
            <person name="Ivanova N."/>
            <person name="Pagani I."/>
            <person name="Sieprawska-Lupa M."/>
            <person name="Whitman W."/>
            <person name="Woyke T."/>
        </authorList>
    </citation>
    <scope>NUCLEOTIDE SEQUENCE [LARGE SCALE GENOMIC DNA]</scope>
    <source>
        <strain evidence="5">DSM 5666 / JCM 11834 / Kol 5</strain>
    </source>
</reference>
<keyword evidence="2" id="KW-0175">Coiled coil</keyword>
<dbReference type="CDD" id="cd00397">
    <property type="entry name" value="DNA_BRE_C"/>
    <property type="match status" value="1"/>
</dbReference>
<dbReference type="InterPro" id="IPR002104">
    <property type="entry name" value="Integrase_catalytic"/>
</dbReference>
<dbReference type="InterPro" id="IPR011010">
    <property type="entry name" value="DNA_brk_join_enz"/>
</dbReference>
<sequence length="218" mass="26041">MTWEYQLTTTNENENTKNTQYKWDLGLKYHETKDKLIKEIENLKNKEILYKNDIKRLAYLIILLTQLRNGCRIGEAITAIVGFCSNIDRINWEYPIIAVKVEKRKDNHFREIILPKYIKKHDLEIIKNFILNLKDEYEKEENKEKAHKKIISKISMWAKRNLGINTHSLRYAYITYKAEKQRPAQIIAKITGHKNLDMIVDYTQTQLARKELLNEEDD</sequence>
<evidence type="ECO:0000313" key="5">
    <source>
        <dbReference type="Proteomes" id="UP000009227"/>
    </source>
</evidence>
<dbReference type="RefSeq" id="WP_013799235.1">
    <property type="nucleotide sequence ID" value="NC_015562.1"/>
</dbReference>
<keyword evidence="1" id="KW-0233">DNA recombination</keyword>